<dbReference type="EMBL" id="JADINC010000016">
    <property type="protein sequence ID" value="MBO8425014.1"/>
    <property type="molecule type" value="Genomic_DNA"/>
</dbReference>
<evidence type="ECO:0000313" key="2">
    <source>
        <dbReference type="Proteomes" id="UP000823630"/>
    </source>
</evidence>
<comment type="caution">
    <text evidence="1">The sequence shown here is derived from an EMBL/GenBank/DDBJ whole genome shotgun (WGS) entry which is preliminary data.</text>
</comment>
<proteinExistence type="predicted"/>
<name>A0A9D9GUH6_9PROT</name>
<organism evidence="1 2">
    <name type="scientific">Candidatus Enterousia avistercoris</name>
    <dbReference type="NCBI Taxonomy" id="2840788"/>
    <lineage>
        <taxon>Bacteria</taxon>
        <taxon>Pseudomonadati</taxon>
        <taxon>Pseudomonadota</taxon>
        <taxon>Alphaproteobacteria</taxon>
        <taxon>Candidatus Enterousia</taxon>
    </lineage>
</organism>
<dbReference type="AlphaFoldDB" id="A0A9D9GUH6"/>
<gene>
    <name evidence="1" type="ORF">IAC69_00865</name>
</gene>
<sequence length="54" mass="5527">MALVACAGAPDAKPSVSGQVADNSGYMDDELFAIRCAEIGGYIESEICYAPAGK</sequence>
<reference evidence="1" key="1">
    <citation type="submission" date="2020-10" db="EMBL/GenBank/DDBJ databases">
        <authorList>
            <person name="Gilroy R."/>
        </authorList>
    </citation>
    <scope>NUCLEOTIDE SEQUENCE</scope>
    <source>
        <strain evidence="1">8207</strain>
    </source>
</reference>
<protein>
    <submittedName>
        <fullName evidence="1">Uncharacterized protein</fullName>
    </submittedName>
</protein>
<dbReference type="Proteomes" id="UP000823630">
    <property type="component" value="Unassembled WGS sequence"/>
</dbReference>
<evidence type="ECO:0000313" key="1">
    <source>
        <dbReference type="EMBL" id="MBO8425014.1"/>
    </source>
</evidence>
<reference evidence="1" key="2">
    <citation type="journal article" date="2021" name="PeerJ">
        <title>Extensive microbial diversity within the chicken gut microbiome revealed by metagenomics and culture.</title>
        <authorList>
            <person name="Gilroy R."/>
            <person name="Ravi A."/>
            <person name="Getino M."/>
            <person name="Pursley I."/>
            <person name="Horton D.L."/>
            <person name="Alikhan N.F."/>
            <person name="Baker D."/>
            <person name="Gharbi K."/>
            <person name="Hall N."/>
            <person name="Watson M."/>
            <person name="Adriaenssens E.M."/>
            <person name="Foster-Nyarko E."/>
            <person name="Jarju S."/>
            <person name="Secka A."/>
            <person name="Antonio M."/>
            <person name="Oren A."/>
            <person name="Chaudhuri R.R."/>
            <person name="La Ragione R."/>
            <person name="Hildebrand F."/>
            <person name="Pallen M.J."/>
        </authorList>
    </citation>
    <scope>NUCLEOTIDE SEQUENCE</scope>
    <source>
        <strain evidence="1">8207</strain>
    </source>
</reference>
<accession>A0A9D9GUH6</accession>